<accession>A0A1W2CSP8</accession>
<evidence type="ECO:0000313" key="8">
    <source>
        <dbReference type="Proteomes" id="UP000192790"/>
    </source>
</evidence>
<dbReference type="PROSITE" id="PS51687">
    <property type="entry name" value="SAM_MT_RNA_M5U"/>
    <property type="match status" value="1"/>
</dbReference>
<organism evidence="7 8">
    <name type="scientific">Papillibacter cinnamivorans DSM 12816</name>
    <dbReference type="NCBI Taxonomy" id="1122930"/>
    <lineage>
        <taxon>Bacteria</taxon>
        <taxon>Bacillati</taxon>
        <taxon>Bacillota</taxon>
        <taxon>Clostridia</taxon>
        <taxon>Eubacteriales</taxon>
        <taxon>Oscillospiraceae</taxon>
        <taxon>Papillibacter</taxon>
    </lineage>
</organism>
<dbReference type="PROSITE" id="PS01230">
    <property type="entry name" value="TRMA_1"/>
    <property type="match status" value="1"/>
</dbReference>
<dbReference type="Gene3D" id="2.40.50.1070">
    <property type="match status" value="1"/>
</dbReference>
<dbReference type="CDD" id="cd02440">
    <property type="entry name" value="AdoMet_MTases"/>
    <property type="match status" value="1"/>
</dbReference>
<feature type="binding site" evidence="4">
    <location>
        <position position="335"/>
    </location>
    <ligand>
        <name>S-adenosyl-L-methionine</name>
        <dbReference type="ChEBI" id="CHEBI:59789"/>
    </ligand>
</feature>
<dbReference type="PROSITE" id="PS50926">
    <property type="entry name" value="TRAM"/>
    <property type="match status" value="1"/>
</dbReference>
<evidence type="ECO:0000256" key="2">
    <source>
        <dbReference type="ARBA" id="ARBA00022679"/>
    </source>
</evidence>
<dbReference type="Gene3D" id="3.40.50.150">
    <property type="entry name" value="Vaccinia Virus protein VP39"/>
    <property type="match status" value="1"/>
</dbReference>
<dbReference type="SUPFAM" id="SSF53335">
    <property type="entry name" value="S-adenosyl-L-methionine-dependent methyltransferases"/>
    <property type="match status" value="1"/>
</dbReference>
<dbReference type="NCBIfam" id="TIGR00479">
    <property type="entry name" value="rumA"/>
    <property type="match status" value="1"/>
</dbReference>
<dbReference type="STRING" id="1122930.SAMN02745168_0204"/>
<dbReference type="InterPro" id="IPR002792">
    <property type="entry name" value="TRAM_dom"/>
</dbReference>
<keyword evidence="1 4" id="KW-0489">Methyltransferase</keyword>
<feature type="active site" description="Nucleophile" evidence="4">
    <location>
        <position position="410"/>
    </location>
</feature>
<evidence type="ECO:0000256" key="3">
    <source>
        <dbReference type="ARBA" id="ARBA00022691"/>
    </source>
</evidence>
<feature type="binding site" evidence="4">
    <location>
        <position position="383"/>
    </location>
    <ligand>
        <name>S-adenosyl-L-methionine</name>
        <dbReference type="ChEBI" id="CHEBI:59789"/>
    </ligand>
</feature>
<comment type="similarity">
    <text evidence="4">Belongs to the class I-like SAM-binding methyltransferase superfamily. RNA M5U methyltransferase family.</text>
</comment>
<sequence length="456" mass="50617">MTDKPEKNQICRVRIEGYSSEGAGIARLDSFVIFVKGGIRGELCDVKILKAGKNAAFARMERVLEPSPERENPACPDFGRCGGCDFWHMSYEEERKAKRLRVEDALHRLAGQDFPVPPVLASKRLDGYRNKAIYPVACAAGKAVTGFFRARSHDVVPVSRCRIQHPEADAAAACVREWMDRYAVPPYEETTGKGLVRDIFVRFGERTREMQVCIVAAGETLPHSEQLIRMLQNACPGLAGVILSVNRRPGNVILGERMKVLWGREYIEDILMGLTFRLSPRSFYQVNTDQAERLYGIAADFAGLDKSKTVLDLYCGTGTITLVMARYAGRALGAEIVEPAVEDARENARRNGIENAEFFCGDAGNAALTLEREGLRPDVIVVDPPRKGLDGNVIEAMLRMAPERIVYISCDPATLARDVKLLTEGGYRLAEVQPVDMFPRTAHVETVARLEKVIKN</sequence>
<dbReference type="Proteomes" id="UP000192790">
    <property type="component" value="Unassembled WGS sequence"/>
</dbReference>
<dbReference type="SUPFAM" id="SSF50249">
    <property type="entry name" value="Nucleic acid-binding proteins"/>
    <property type="match status" value="1"/>
</dbReference>
<dbReference type="Gene3D" id="2.40.50.140">
    <property type="entry name" value="Nucleic acid-binding proteins"/>
    <property type="match status" value="1"/>
</dbReference>
<dbReference type="InterPro" id="IPR030390">
    <property type="entry name" value="MeTrfase_TrmA_AS"/>
</dbReference>
<keyword evidence="2 4" id="KW-0808">Transferase</keyword>
<dbReference type="GO" id="GO:0070041">
    <property type="term" value="F:rRNA (uridine-C5-)-methyltransferase activity"/>
    <property type="evidence" value="ECO:0007669"/>
    <property type="project" value="TreeGrafter"/>
</dbReference>
<dbReference type="AlphaFoldDB" id="A0A1W2CSP8"/>
<dbReference type="OrthoDB" id="9804590at2"/>
<proteinExistence type="inferred from homology"/>
<dbReference type="FunFam" id="2.40.50.1070:FF:000003">
    <property type="entry name" value="23S rRNA (Uracil-5-)-methyltransferase RumA"/>
    <property type="match status" value="1"/>
</dbReference>
<dbReference type="Pfam" id="PF01938">
    <property type="entry name" value="TRAM"/>
    <property type="match status" value="1"/>
</dbReference>
<keyword evidence="8" id="KW-1185">Reference proteome</keyword>
<gene>
    <name evidence="7" type="ORF">SAMN02745168_0204</name>
</gene>
<dbReference type="PANTHER" id="PTHR11061:SF30">
    <property type="entry name" value="TRNA (URACIL(54)-C(5))-METHYLTRANSFERASE"/>
    <property type="match status" value="1"/>
</dbReference>
<dbReference type="InterPro" id="IPR012340">
    <property type="entry name" value="NA-bd_OB-fold"/>
</dbReference>
<dbReference type="RefSeq" id="WP_084235622.1">
    <property type="nucleotide sequence ID" value="NZ_FWXW01000012.1"/>
</dbReference>
<dbReference type="FunFam" id="3.40.50.150:FF:000009">
    <property type="entry name" value="23S rRNA (Uracil(1939)-C(5))-methyltransferase RlmD"/>
    <property type="match status" value="1"/>
</dbReference>
<dbReference type="InterPro" id="IPR010280">
    <property type="entry name" value="U5_MeTrfase_fam"/>
</dbReference>
<dbReference type="GO" id="GO:0070475">
    <property type="term" value="P:rRNA base methylation"/>
    <property type="evidence" value="ECO:0007669"/>
    <property type="project" value="TreeGrafter"/>
</dbReference>
<evidence type="ECO:0000256" key="5">
    <source>
        <dbReference type="PROSITE-ProRule" id="PRU10015"/>
    </source>
</evidence>
<dbReference type="EMBL" id="FWXW01000012">
    <property type="protein sequence ID" value="SMC87698.1"/>
    <property type="molecule type" value="Genomic_DNA"/>
</dbReference>
<reference evidence="7 8" key="1">
    <citation type="submission" date="2017-04" db="EMBL/GenBank/DDBJ databases">
        <authorList>
            <person name="Afonso C.L."/>
            <person name="Miller P.J."/>
            <person name="Scott M.A."/>
            <person name="Spackman E."/>
            <person name="Goraichik I."/>
            <person name="Dimitrov K.M."/>
            <person name="Suarez D.L."/>
            <person name="Swayne D.E."/>
        </authorList>
    </citation>
    <scope>NUCLEOTIDE SEQUENCE [LARGE SCALE GENOMIC DNA]</scope>
    <source>
        <strain evidence="7 8">DSM 12816</strain>
    </source>
</reference>
<dbReference type="PANTHER" id="PTHR11061">
    <property type="entry name" value="RNA M5U METHYLTRANSFERASE"/>
    <property type="match status" value="1"/>
</dbReference>
<evidence type="ECO:0000313" key="7">
    <source>
        <dbReference type="EMBL" id="SMC87698.1"/>
    </source>
</evidence>
<evidence type="ECO:0000259" key="6">
    <source>
        <dbReference type="PROSITE" id="PS50926"/>
    </source>
</evidence>
<dbReference type="InterPro" id="IPR029063">
    <property type="entry name" value="SAM-dependent_MTases_sf"/>
</dbReference>
<keyword evidence="3 4" id="KW-0949">S-adenosyl-L-methionine</keyword>
<evidence type="ECO:0000256" key="4">
    <source>
        <dbReference type="PROSITE-ProRule" id="PRU01024"/>
    </source>
</evidence>
<name>A0A1W2CSP8_9FIRM</name>
<feature type="binding site" evidence="4">
    <location>
        <position position="285"/>
    </location>
    <ligand>
        <name>S-adenosyl-L-methionine</name>
        <dbReference type="ChEBI" id="CHEBI:59789"/>
    </ligand>
</feature>
<feature type="binding site" evidence="4">
    <location>
        <position position="314"/>
    </location>
    <ligand>
        <name>S-adenosyl-L-methionine</name>
        <dbReference type="ChEBI" id="CHEBI:59789"/>
    </ligand>
</feature>
<feature type="active site" evidence="5">
    <location>
        <position position="410"/>
    </location>
</feature>
<feature type="domain" description="TRAM" evidence="6">
    <location>
        <begin position="4"/>
        <end position="62"/>
    </location>
</feature>
<evidence type="ECO:0000256" key="1">
    <source>
        <dbReference type="ARBA" id="ARBA00022603"/>
    </source>
</evidence>
<protein>
    <submittedName>
        <fullName evidence="7">23S rRNA (Uracil1939-C5)-methyltransferase</fullName>
    </submittedName>
</protein>
<dbReference type="Pfam" id="PF05958">
    <property type="entry name" value="tRNA_U5-meth_tr"/>
    <property type="match status" value="1"/>
</dbReference>